<evidence type="ECO:0000313" key="2">
    <source>
        <dbReference type="Proteomes" id="UP000271087"/>
    </source>
</evidence>
<dbReference type="WBParaSite" id="nOo.2.0.1.t12186-RA">
    <property type="protein sequence ID" value="nOo.2.0.1.t12186-RA"/>
    <property type="gene ID" value="nOo.2.0.1.g12186"/>
</dbReference>
<evidence type="ECO:0000313" key="1">
    <source>
        <dbReference type="EMBL" id="VDM98269.1"/>
    </source>
</evidence>
<keyword evidence="2" id="KW-1185">Reference proteome</keyword>
<name>A0A182EVJ6_ONCOC</name>
<dbReference type="Proteomes" id="UP000271087">
    <property type="component" value="Unassembled WGS sequence"/>
</dbReference>
<accession>A0A182EVJ6</accession>
<dbReference type="STRING" id="42157.A0A182EVJ6"/>
<proteinExistence type="predicted"/>
<organism evidence="3">
    <name type="scientific">Onchocerca ochengi</name>
    <name type="common">Filarial nematode worm</name>
    <dbReference type="NCBI Taxonomy" id="42157"/>
    <lineage>
        <taxon>Eukaryota</taxon>
        <taxon>Metazoa</taxon>
        <taxon>Ecdysozoa</taxon>
        <taxon>Nematoda</taxon>
        <taxon>Chromadorea</taxon>
        <taxon>Rhabditida</taxon>
        <taxon>Spirurina</taxon>
        <taxon>Spiruromorpha</taxon>
        <taxon>Filarioidea</taxon>
        <taxon>Onchocercidae</taxon>
        <taxon>Onchocerca</taxon>
    </lineage>
</organism>
<reference evidence="1 2" key="2">
    <citation type="submission" date="2018-08" db="EMBL/GenBank/DDBJ databases">
        <authorList>
            <person name="Laetsch R D."/>
            <person name="Stevens L."/>
            <person name="Kumar S."/>
            <person name="Blaxter L. M."/>
        </authorList>
    </citation>
    <scope>NUCLEOTIDE SEQUENCE [LARGE SCALE GENOMIC DNA]</scope>
</reference>
<evidence type="ECO:0000313" key="3">
    <source>
        <dbReference type="WBParaSite" id="nOo.2.0.1.t12186-RA"/>
    </source>
</evidence>
<dbReference type="EMBL" id="UYRW01009901">
    <property type="protein sequence ID" value="VDM98269.1"/>
    <property type="molecule type" value="Genomic_DNA"/>
</dbReference>
<reference evidence="3" key="1">
    <citation type="submission" date="2016-06" db="UniProtKB">
        <authorList>
            <consortium name="WormBaseParasite"/>
        </authorList>
    </citation>
    <scope>IDENTIFICATION</scope>
</reference>
<sequence>NDTYSLDNNVSKDCKGATFITTDGVPKECTFHSHCHNMQGPIYWRNLAWNQYWTNEGCHCDPVLGKCIVKRITLLGPVSKILNYAYCTPKATSHYL</sequence>
<dbReference type="InterPro" id="IPR008451">
    <property type="entry name" value="Chromadorea_ALT"/>
</dbReference>
<dbReference type="Pfam" id="PF05535">
    <property type="entry name" value="Chromadorea_ALT"/>
    <property type="match status" value="1"/>
</dbReference>
<dbReference type="OrthoDB" id="5779160at2759"/>
<dbReference type="AlphaFoldDB" id="A0A182EVJ6"/>
<protein>
    <submittedName>
        <fullName evidence="3">Envelope glycoprotein</fullName>
    </submittedName>
</protein>
<gene>
    <name evidence="1" type="ORF">NOO_LOCUS12186</name>
</gene>